<feature type="domain" description="GOLD" evidence="10">
    <location>
        <begin position="36"/>
        <end position="121"/>
    </location>
</feature>
<dbReference type="OrthoDB" id="3427at2759"/>
<keyword evidence="4 9" id="KW-0732">Signal</keyword>
<evidence type="ECO:0000256" key="2">
    <source>
        <dbReference type="ARBA" id="ARBA00007104"/>
    </source>
</evidence>
<feature type="signal peptide" evidence="9">
    <location>
        <begin position="1"/>
        <end position="26"/>
    </location>
</feature>
<dbReference type="RefSeq" id="XP_028525860.1">
    <property type="nucleotide sequence ID" value="XM_028675045.1"/>
</dbReference>
<evidence type="ECO:0000256" key="5">
    <source>
        <dbReference type="ARBA" id="ARBA00022989"/>
    </source>
</evidence>
<keyword evidence="3 7" id="KW-0812">Transmembrane</keyword>
<dbReference type="EMBL" id="CVMV01000004">
    <property type="protein sequence ID" value="CRG93038.1"/>
    <property type="molecule type" value="Genomic_DNA"/>
</dbReference>
<proteinExistence type="inferred from homology"/>
<dbReference type="VEuPathDB" id="PlasmoDB:PGAL8A_00074200"/>
<evidence type="ECO:0000313" key="11">
    <source>
        <dbReference type="EMBL" id="CRG93038.1"/>
    </source>
</evidence>
<protein>
    <submittedName>
        <fullName evidence="11">Transmembrane emp24 domain-containing protein, putative</fullName>
    </submittedName>
</protein>
<evidence type="ECO:0000256" key="4">
    <source>
        <dbReference type="ARBA" id="ARBA00022729"/>
    </source>
</evidence>
<evidence type="ECO:0000256" key="9">
    <source>
        <dbReference type="SAM" id="SignalP"/>
    </source>
</evidence>
<gene>
    <name evidence="11" type="ORF">PGAL8A_00074200</name>
</gene>
<dbReference type="InterPro" id="IPR015720">
    <property type="entry name" value="Emp24-like"/>
</dbReference>
<dbReference type="GeneID" id="39729267"/>
<feature type="transmembrane region" description="Helical" evidence="8">
    <location>
        <begin position="185"/>
        <end position="203"/>
    </location>
</feature>
<comment type="subcellular location">
    <subcellularLocation>
        <location evidence="1 7">Membrane</location>
        <topology evidence="1 7">Single-pass type I membrane protein</topology>
    </subcellularLocation>
</comment>
<evidence type="ECO:0000259" key="10">
    <source>
        <dbReference type="PROSITE" id="PS50866"/>
    </source>
</evidence>
<comment type="caution">
    <text evidence="11">The sequence shown here is derived from an EMBL/GenBank/DDBJ whole genome shotgun (WGS) entry which is preliminary data.</text>
</comment>
<dbReference type="SMART" id="SM01190">
    <property type="entry name" value="EMP24_GP25L"/>
    <property type="match status" value="1"/>
</dbReference>
<evidence type="ECO:0000256" key="6">
    <source>
        <dbReference type="ARBA" id="ARBA00023136"/>
    </source>
</evidence>
<name>A0A1J1GKX5_PLAGA</name>
<comment type="similarity">
    <text evidence="2 7">Belongs to the EMP24/GP25L family.</text>
</comment>
<dbReference type="AlphaFoldDB" id="A0A1J1GKX5"/>
<dbReference type="Pfam" id="PF01105">
    <property type="entry name" value="EMP24_GP25L"/>
    <property type="match status" value="1"/>
</dbReference>
<dbReference type="InterPro" id="IPR009038">
    <property type="entry name" value="GOLD_dom"/>
</dbReference>
<evidence type="ECO:0000313" key="12">
    <source>
        <dbReference type="Proteomes" id="UP000220797"/>
    </source>
</evidence>
<evidence type="ECO:0000256" key="1">
    <source>
        <dbReference type="ARBA" id="ARBA00004479"/>
    </source>
</evidence>
<feature type="chain" id="PRO_5013040364" evidence="9">
    <location>
        <begin position="27"/>
        <end position="213"/>
    </location>
</feature>
<dbReference type="PROSITE" id="PS50866">
    <property type="entry name" value="GOLD"/>
    <property type="match status" value="1"/>
</dbReference>
<keyword evidence="6 8" id="KW-0472">Membrane</keyword>
<evidence type="ECO:0000256" key="3">
    <source>
        <dbReference type="ARBA" id="ARBA00022692"/>
    </source>
</evidence>
<sequence length="213" mass="24423">MKGIKTSGIVFLLFFSIFLISSNVKAAYFYVKEGVDKCFVESVASNIVITSSYDNYGLKDVKCLINIKDQNGRVLYSHETSKITKGKISYLTNKDGLYYICISCPSTNWFKSTSIKWTLSIDVGGTDIDLENLAKKSELSETLSILKSLKKKFNSMKLQQGYQKHMATNLHEYNESVHKKMFYCYITEIILLILITIYSIVHLKNYFKSQKLM</sequence>
<dbReference type="GO" id="GO:0016020">
    <property type="term" value="C:membrane"/>
    <property type="evidence" value="ECO:0007669"/>
    <property type="project" value="UniProtKB-SubCell"/>
</dbReference>
<evidence type="ECO:0000256" key="7">
    <source>
        <dbReference type="RuleBase" id="RU003827"/>
    </source>
</evidence>
<dbReference type="Proteomes" id="UP000220797">
    <property type="component" value="Unassembled WGS sequence"/>
</dbReference>
<reference evidence="11" key="1">
    <citation type="submission" date="2015-04" db="EMBL/GenBank/DDBJ databases">
        <authorList>
            <consortium name="Pathogen Informatics"/>
        </authorList>
    </citation>
    <scope>NUCLEOTIDE SEQUENCE [LARGE SCALE GENOMIC DNA]</scope>
    <source>
        <strain evidence="11">8A</strain>
    </source>
</reference>
<keyword evidence="12" id="KW-1185">Reference proteome</keyword>
<organism evidence="11 12">
    <name type="scientific">Plasmodium gallinaceum</name>
    <dbReference type="NCBI Taxonomy" id="5849"/>
    <lineage>
        <taxon>Eukaryota</taxon>
        <taxon>Sar</taxon>
        <taxon>Alveolata</taxon>
        <taxon>Apicomplexa</taxon>
        <taxon>Aconoidasida</taxon>
        <taxon>Haemosporida</taxon>
        <taxon>Plasmodiidae</taxon>
        <taxon>Plasmodium</taxon>
        <taxon>Plasmodium (Haemamoeba)</taxon>
    </lineage>
</organism>
<keyword evidence="5 8" id="KW-1133">Transmembrane helix</keyword>
<dbReference type="PANTHER" id="PTHR22811">
    <property type="entry name" value="TRANSMEMBRANE EMP24 DOMAIN-CONTAINING PROTEIN"/>
    <property type="match status" value="1"/>
</dbReference>
<accession>A0A1J1GKX5</accession>
<dbReference type="OMA" id="YYICISC"/>
<evidence type="ECO:0000256" key="8">
    <source>
        <dbReference type="SAM" id="Phobius"/>
    </source>
</evidence>